<dbReference type="Pfam" id="PF13558">
    <property type="entry name" value="SbcC_Walker_B"/>
    <property type="match status" value="1"/>
</dbReference>
<evidence type="ECO:0000256" key="4">
    <source>
        <dbReference type="SAM" id="Coils"/>
    </source>
</evidence>
<dbReference type="PANTHER" id="PTHR32182">
    <property type="entry name" value="DNA REPLICATION AND REPAIR PROTEIN RECF"/>
    <property type="match status" value="1"/>
</dbReference>
<dbReference type="Gene3D" id="3.40.50.300">
    <property type="entry name" value="P-loop containing nucleotide triphosphate hydrolases"/>
    <property type="match status" value="1"/>
</dbReference>
<name>A0A9X1LLT8_9MICO</name>
<evidence type="ECO:0000313" key="5">
    <source>
        <dbReference type="EMBL" id="MCC2028098.1"/>
    </source>
</evidence>
<proteinExistence type="predicted"/>
<keyword evidence="3" id="KW-0742">SOS response</keyword>
<protein>
    <submittedName>
        <fullName evidence="5">AAA family ATPase</fullName>
    </submittedName>
</protein>
<dbReference type="GO" id="GO:0006302">
    <property type="term" value="P:double-strand break repair"/>
    <property type="evidence" value="ECO:0007669"/>
    <property type="project" value="TreeGrafter"/>
</dbReference>
<keyword evidence="1" id="KW-0227">DNA damage</keyword>
<dbReference type="AlphaFoldDB" id="A0A9X1LLT8"/>
<feature type="coiled-coil region" evidence="4">
    <location>
        <begin position="270"/>
        <end position="333"/>
    </location>
</feature>
<sequence length="1107" mass="123510">MTLLDLGLEQADADEQSPGQWRLARIEVVNWGTFDGAHRIDVSRKGHLITGASGSGKSSLLDAIAAVLTPERWLRFNAAAQDASSRADDRGLVSYVRGAWTKEADELEDRAVSAYLRPRATWSGILLRFENQGDAPVTLVRLFHLPGSSTARAELKDAFVLLRSEVVLTDLAPFVAKGIEARRLKAAFPDGVVSTGSHGGFFTRMRRLFGIGSDNALHLLHKTQSAKNLGNLDTLFRAFMLDRPGTFDQARTATEQFRELNAAHVHVVELRRQAEHLERVEEAMVEYERQAQAVTELQHLIEVQEPFQDRMHLKLAQAQREEQTAQLARAAERAAAAGAARGEAESILNEARMREARLGGGDAGLMRRSIDDARREADRIRDHAERFASELRAAGIEHAPTDAAEFAALQESARADLAVAPEADDSHAVHERHADARRRVAELDEQLTALRNRRSNIEPRLIAVREWLAGELRVSEKSLPFGGELIDVLPEFAEWTGAIERVLRPLASALLVPDGDLVRVRRLIEKRSLGTRLVIEAVPREAAAPRPSTARDSLLHRIRVSDGPFQTWMQSRLSESFDLSCVAGPDDLDDVERGVTIGGQIKTSSRRYEKNDRVAIDNREHWVLGSDNQAKIDHLLDRRADAQRELDRARAVRDEHVAVGQAALTRRLLLQRVIERAWTEFDATAADQTIADREAELARLTAKSHDLADASHAVADAEEHKRVADREADAANAARALAESALNASDDLIQHLTGRLDGVTVSDDDSALLEARYRSVQRRIDTANIAEIGAKVVKVLNAAAQEADEARSRSMASFARLTVDFQRTWPTAAPNLTPEIEDRAGYRALLDGIRTRGLPTHEENFRRLLREKSRDLIGHLLSEIRDAPKQIEERIDPVNASLGRSLFDADRYLRIRVRTKRSPEAAEFMTELKGIVDGSWDQNDLRAEERFAALKRIMDRLESAENGERADYVWRQRCLDTREHVTFQAQEVDRAGRVLSVHDSSAGLSGGQRQKLVIFCLAAALRYQLTDDDQDIPTYGTIVLDEAFDKADSQYTRMAMDVFHEFGFHMILATPQKLLQTIESYVGAVTSVSNPTRRQSLLSNVPFEQVN</sequence>
<accession>A0A9X1LLT8</accession>
<dbReference type="EMBL" id="JAGTTM010000001">
    <property type="protein sequence ID" value="MCC2028098.1"/>
    <property type="molecule type" value="Genomic_DNA"/>
</dbReference>
<comment type="caution">
    <text evidence="5">The sequence shown here is derived from an EMBL/GenBank/DDBJ whole genome shotgun (WGS) entry which is preliminary data.</text>
</comment>
<dbReference type="CDD" id="cd00267">
    <property type="entry name" value="ABC_ATPase"/>
    <property type="match status" value="1"/>
</dbReference>
<dbReference type="RefSeq" id="WP_227529442.1">
    <property type="nucleotide sequence ID" value="NZ_JAGTTM010000001.1"/>
</dbReference>
<dbReference type="Pfam" id="PF13555">
    <property type="entry name" value="AAA_29"/>
    <property type="match status" value="1"/>
</dbReference>
<evidence type="ECO:0000256" key="3">
    <source>
        <dbReference type="ARBA" id="ARBA00023236"/>
    </source>
</evidence>
<organism evidence="5 6">
    <name type="scientific">Microbacterium tenebrionis</name>
    <dbReference type="NCBI Taxonomy" id="2830665"/>
    <lineage>
        <taxon>Bacteria</taxon>
        <taxon>Bacillati</taxon>
        <taxon>Actinomycetota</taxon>
        <taxon>Actinomycetes</taxon>
        <taxon>Micrococcales</taxon>
        <taxon>Microbacteriaceae</taxon>
        <taxon>Microbacterium</taxon>
    </lineage>
</organism>
<keyword evidence="4" id="KW-0175">Coiled coil</keyword>
<dbReference type="GO" id="GO:0009432">
    <property type="term" value="P:SOS response"/>
    <property type="evidence" value="ECO:0007669"/>
    <property type="project" value="UniProtKB-KW"/>
</dbReference>
<dbReference type="GO" id="GO:0000731">
    <property type="term" value="P:DNA synthesis involved in DNA repair"/>
    <property type="evidence" value="ECO:0007669"/>
    <property type="project" value="TreeGrafter"/>
</dbReference>
<evidence type="ECO:0000256" key="2">
    <source>
        <dbReference type="ARBA" id="ARBA00023204"/>
    </source>
</evidence>
<keyword evidence="6" id="KW-1185">Reference proteome</keyword>
<gene>
    <name evidence="5" type="ORF">KEC56_00905</name>
</gene>
<evidence type="ECO:0000313" key="6">
    <source>
        <dbReference type="Proteomes" id="UP001139289"/>
    </source>
</evidence>
<dbReference type="InterPro" id="IPR027417">
    <property type="entry name" value="P-loop_NTPase"/>
</dbReference>
<dbReference type="PANTHER" id="PTHR32182:SF0">
    <property type="entry name" value="DNA REPLICATION AND REPAIR PROTEIN RECF"/>
    <property type="match status" value="1"/>
</dbReference>
<dbReference type="SUPFAM" id="SSF52540">
    <property type="entry name" value="P-loop containing nucleoside triphosphate hydrolases"/>
    <property type="match status" value="1"/>
</dbReference>
<reference evidence="5" key="1">
    <citation type="submission" date="2021-04" db="EMBL/GenBank/DDBJ databases">
        <title>Microbacterium tenobrionis sp. nov. and Microbacterium allomyrinae sp. nov., isolated from larvae of Tenobrio molitor and Allomyrina dichotoma, respectively.</title>
        <authorList>
            <person name="Lee S.D."/>
        </authorList>
    </citation>
    <scope>NUCLEOTIDE SEQUENCE</scope>
    <source>
        <strain evidence="5">YMB-B2</strain>
    </source>
</reference>
<dbReference type="Proteomes" id="UP001139289">
    <property type="component" value="Unassembled WGS sequence"/>
</dbReference>
<evidence type="ECO:0000256" key="1">
    <source>
        <dbReference type="ARBA" id="ARBA00022763"/>
    </source>
</evidence>
<keyword evidence="2" id="KW-0234">DNA repair</keyword>